<evidence type="ECO:0000256" key="1">
    <source>
        <dbReference type="ARBA" id="ARBA00000185"/>
    </source>
</evidence>
<keyword evidence="5" id="KW-0479">Metal-binding</keyword>
<keyword evidence="6" id="KW-0547">Nucleotide-binding</keyword>
<dbReference type="Gene3D" id="3.40.50.670">
    <property type="match status" value="1"/>
</dbReference>
<dbReference type="AlphaFoldDB" id="A0A084SVH8"/>
<dbReference type="InterPro" id="IPR018522">
    <property type="entry name" value="TopoIIA_CS"/>
</dbReference>
<dbReference type="InterPro" id="IPR013506">
    <property type="entry name" value="Topo_IIA_bsu_dom2"/>
</dbReference>
<dbReference type="RefSeq" id="WP_043394939.1">
    <property type="nucleotide sequence ID" value="NZ_JPMI01000094.1"/>
</dbReference>
<dbReference type="Gene3D" id="3.30.565.10">
    <property type="entry name" value="Histidine kinase-like ATPase, C-terminal domain"/>
    <property type="match status" value="1"/>
</dbReference>
<dbReference type="FunFam" id="3.40.50.670:FF:000001">
    <property type="entry name" value="DNA topoisomerase 2"/>
    <property type="match status" value="1"/>
</dbReference>
<dbReference type="Proteomes" id="UP000028547">
    <property type="component" value="Unassembled WGS sequence"/>
</dbReference>
<dbReference type="GO" id="GO:0005524">
    <property type="term" value="F:ATP binding"/>
    <property type="evidence" value="ECO:0007669"/>
    <property type="project" value="UniProtKB-KW"/>
</dbReference>
<evidence type="ECO:0000256" key="12">
    <source>
        <dbReference type="SAM" id="MobiDB-lite"/>
    </source>
</evidence>
<comment type="similarity">
    <text evidence="3">Belongs to the type II topoisomerase GyrB family.</text>
</comment>
<dbReference type="PANTHER" id="PTHR45866">
    <property type="entry name" value="DNA GYRASE/TOPOISOMERASE SUBUNIT B"/>
    <property type="match status" value="1"/>
</dbReference>
<dbReference type="SUPFAM" id="SSF55874">
    <property type="entry name" value="ATPase domain of HSP90 chaperone/DNA topoisomerase II/histidine kinase"/>
    <property type="match status" value="1"/>
</dbReference>
<dbReference type="GO" id="GO:0003677">
    <property type="term" value="F:DNA binding"/>
    <property type="evidence" value="ECO:0007669"/>
    <property type="project" value="UniProtKB-KW"/>
</dbReference>
<dbReference type="Pfam" id="PF00204">
    <property type="entry name" value="DNA_gyraseB"/>
    <property type="match status" value="1"/>
</dbReference>
<dbReference type="GO" id="GO:0006265">
    <property type="term" value="P:DNA topological change"/>
    <property type="evidence" value="ECO:0007669"/>
    <property type="project" value="InterPro"/>
</dbReference>
<dbReference type="PRINTS" id="PR00418">
    <property type="entry name" value="TPI2FAMILY"/>
</dbReference>
<evidence type="ECO:0000256" key="8">
    <source>
        <dbReference type="ARBA" id="ARBA00022842"/>
    </source>
</evidence>
<dbReference type="SMART" id="SM00387">
    <property type="entry name" value="HATPase_c"/>
    <property type="match status" value="1"/>
</dbReference>
<feature type="region of interest" description="Disordered" evidence="12">
    <location>
        <begin position="147"/>
        <end position="174"/>
    </location>
</feature>
<evidence type="ECO:0000256" key="7">
    <source>
        <dbReference type="ARBA" id="ARBA00022840"/>
    </source>
</evidence>
<evidence type="ECO:0000256" key="3">
    <source>
        <dbReference type="ARBA" id="ARBA00010708"/>
    </source>
</evidence>
<organism evidence="14 15">
    <name type="scientific">Archangium violaceum Cb vi76</name>
    <dbReference type="NCBI Taxonomy" id="1406225"/>
    <lineage>
        <taxon>Bacteria</taxon>
        <taxon>Pseudomonadati</taxon>
        <taxon>Myxococcota</taxon>
        <taxon>Myxococcia</taxon>
        <taxon>Myxococcales</taxon>
        <taxon>Cystobacterineae</taxon>
        <taxon>Archangiaceae</taxon>
        <taxon>Archangium</taxon>
    </lineage>
</organism>
<evidence type="ECO:0000256" key="4">
    <source>
        <dbReference type="ARBA" id="ARBA00012895"/>
    </source>
</evidence>
<dbReference type="InterPro" id="IPR014721">
    <property type="entry name" value="Ribsml_uS5_D2-typ_fold_subgr"/>
</dbReference>
<keyword evidence="11 14" id="KW-0413">Isomerase</keyword>
<dbReference type="InterPro" id="IPR013759">
    <property type="entry name" value="Topo_IIA_B_C"/>
</dbReference>
<dbReference type="NCBIfam" id="NF004189">
    <property type="entry name" value="PRK05644.1"/>
    <property type="match status" value="1"/>
</dbReference>
<evidence type="ECO:0000256" key="10">
    <source>
        <dbReference type="ARBA" id="ARBA00023125"/>
    </source>
</evidence>
<dbReference type="GO" id="GO:0003918">
    <property type="term" value="F:DNA topoisomerase type II (double strand cut, ATP-hydrolyzing) activity"/>
    <property type="evidence" value="ECO:0007669"/>
    <property type="project" value="UniProtKB-EC"/>
</dbReference>
<evidence type="ECO:0000256" key="6">
    <source>
        <dbReference type="ARBA" id="ARBA00022741"/>
    </source>
</evidence>
<dbReference type="EC" id="5.6.2.2" evidence="4"/>
<evidence type="ECO:0000256" key="2">
    <source>
        <dbReference type="ARBA" id="ARBA00001946"/>
    </source>
</evidence>
<dbReference type="PROSITE" id="PS00177">
    <property type="entry name" value="TOPOISOMERASE_II"/>
    <property type="match status" value="1"/>
</dbReference>
<dbReference type="InterPro" id="IPR003594">
    <property type="entry name" value="HATPase_dom"/>
</dbReference>
<comment type="cofactor">
    <cofactor evidence="2">
        <name>Mg(2+)</name>
        <dbReference type="ChEBI" id="CHEBI:18420"/>
    </cofactor>
</comment>
<dbReference type="SUPFAM" id="SSF56719">
    <property type="entry name" value="Type II DNA topoisomerase"/>
    <property type="match status" value="1"/>
</dbReference>
<dbReference type="InterPro" id="IPR006171">
    <property type="entry name" value="TOPRIM_dom"/>
</dbReference>
<evidence type="ECO:0000259" key="13">
    <source>
        <dbReference type="PROSITE" id="PS50880"/>
    </source>
</evidence>
<evidence type="ECO:0000256" key="11">
    <source>
        <dbReference type="ARBA" id="ARBA00023235"/>
    </source>
</evidence>
<name>A0A084SVH8_9BACT</name>
<keyword evidence="7" id="KW-0067">ATP-binding</keyword>
<keyword evidence="8" id="KW-0460">Magnesium</keyword>
<evidence type="ECO:0000256" key="9">
    <source>
        <dbReference type="ARBA" id="ARBA00023029"/>
    </source>
</evidence>
<dbReference type="InterPro" id="IPR000565">
    <property type="entry name" value="Topo_IIA_B"/>
</dbReference>
<dbReference type="InterPro" id="IPR020568">
    <property type="entry name" value="Ribosomal_Su5_D2-typ_SF"/>
</dbReference>
<sequence>MATTKKTTYTGADIQVLEGLEPVRKRPAMYIGGTDGTGYHHLLWEILDNSVDEVINGYASTVEVTLHKDCRTVTITDDGRGIPIDIMPKYKKPAVEIILTTLHAGGKFEQGNYIHSGGLHGVGSSVVNALSRKMVVEIKRDGKRHVQTYGRGKPQTPLKAEGPARGTGTSTTFEPDPEIFGEKLKFDAKLIRERLEAKSYLHKGMVVVWKDETATPAVKEEFKHDGGIAEYLTKVVAERGKAVVPSGSTTIFYHSRDNGVRLEAALVWTEATDEHIRSYVNGIPTPLGGTHEAGLRSAVVKAVRNYIETHDIAPKGVTLTAEDIREGMTVILSTYVVEPQFQGQTKGRLNNPETAGQVDGVIRPALEKWLNDNKSIAESVVARITLAARAREASRAASQAISRKTAVSHRLNLPGKLADCSSTDPAQSELFLVEGDSAGGSAKQGRDRRTQAVLPLRGKVLNAEQASTDKVVGNKELTDIVSALGCGIGGDFDISKLRYGRIFLMMDADSDGNHIATLLLTFFYRHLRPLIEQGHIYLAQPPLFRVDIGKETYWALDEVHRDQIIREKTRGNAKPSVMRFKGLGEMTPDELKETTLDPKLRQSLKVTIDNPLLTDQVINDLMGRDVSARFKFIMESANEVEDLDV</sequence>
<dbReference type="InterPro" id="IPR001241">
    <property type="entry name" value="Topo_IIA"/>
</dbReference>
<dbReference type="InterPro" id="IPR036890">
    <property type="entry name" value="HATPase_C_sf"/>
</dbReference>
<reference evidence="14 15" key="1">
    <citation type="submission" date="2014-07" db="EMBL/GenBank/DDBJ databases">
        <title>Draft Genome Sequence of Gephyronic Acid Producer, Cystobacter violaceus Strain Cb vi76.</title>
        <authorList>
            <person name="Stevens D.C."/>
            <person name="Young J."/>
            <person name="Carmichael R."/>
            <person name="Tan J."/>
            <person name="Taylor R.E."/>
        </authorList>
    </citation>
    <scope>NUCLEOTIDE SEQUENCE [LARGE SCALE GENOMIC DNA]</scope>
    <source>
        <strain evidence="14 15">Cb vi76</strain>
    </source>
</reference>
<dbReference type="PROSITE" id="PS50880">
    <property type="entry name" value="TOPRIM"/>
    <property type="match status" value="1"/>
</dbReference>
<comment type="catalytic activity">
    <reaction evidence="1">
        <text>ATP-dependent breakage, passage and rejoining of double-stranded DNA.</text>
        <dbReference type="EC" id="5.6.2.2"/>
    </reaction>
</comment>
<dbReference type="FunFam" id="3.30.565.10:FF:000002">
    <property type="entry name" value="DNA gyrase subunit B"/>
    <property type="match status" value="1"/>
</dbReference>
<dbReference type="EMBL" id="JPMI01000094">
    <property type="protein sequence ID" value="KFA92463.1"/>
    <property type="molecule type" value="Genomic_DNA"/>
</dbReference>
<keyword evidence="10" id="KW-0238">DNA-binding</keyword>
<evidence type="ECO:0000256" key="5">
    <source>
        <dbReference type="ARBA" id="ARBA00022723"/>
    </source>
</evidence>
<accession>A0A084SVH8</accession>
<comment type="caution">
    <text evidence="14">The sequence shown here is derived from an EMBL/GenBank/DDBJ whole genome shotgun (WGS) entry which is preliminary data.</text>
</comment>
<dbReference type="CDD" id="cd16928">
    <property type="entry name" value="HATPase_GyrB-like"/>
    <property type="match status" value="1"/>
</dbReference>
<dbReference type="GO" id="GO:0046872">
    <property type="term" value="F:metal ion binding"/>
    <property type="evidence" value="ECO:0007669"/>
    <property type="project" value="UniProtKB-KW"/>
</dbReference>
<dbReference type="Pfam" id="PF02518">
    <property type="entry name" value="HATPase_c"/>
    <property type="match status" value="1"/>
</dbReference>
<dbReference type="PANTHER" id="PTHR45866:SF1">
    <property type="entry name" value="DNA GYRASE SUBUNIT B, MITOCHONDRIAL"/>
    <property type="match status" value="1"/>
</dbReference>
<proteinExistence type="inferred from homology"/>
<dbReference type="SUPFAM" id="SSF54211">
    <property type="entry name" value="Ribosomal protein S5 domain 2-like"/>
    <property type="match status" value="1"/>
</dbReference>
<gene>
    <name evidence="14" type="ORF">Q664_15130</name>
</gene>
<keyword evidence="9" id="KW-0799">Topoisomerase</keyword>
<dbReference type="InterPro" id="IPR013760">
    <property type="entry name" value="Topo_IIA-like_dom_sf"/>
</dbReference>
<feature type="domain" description="Toprim" evidence="13">
    <location>
        <begin position="428"/>
        <end position="542"/>
    </location>
</feature>
<protein>
    <recommendedName>
        <fullName evidence="4">DNA topoisomerase (ATP-hydrolyzing)</fullName>
        <ecNumber evidence="4">5.6.2.2</ecNumber>
    </recommendedName>
</protein>
<dbReference type="InterPro" id="IPR002288">
    <property type="entry name" value="DNA_gyrase_B_C"/>
</dbReference>
<evidence type="ECO:0000313" key="14">
    <source>
        <dbReference type="EMBL" id="KFA92463.1"/>
    </source>
</evidence>
<dbReference type="CDD" id="cd00822">
    <property type="entry name" value="TopoII_Trans_DNA_gyrase"/>
    <property type="match status" value="1"/>
</dbReference>
<dbReference type="Gene3D" id="3.30.230.10">
    <property type="match status" value="1"/>
</dbReference>
<evidence type="ECO:0000313" key="15">
    <source>
        <dbReference type="Proteomes" id="UP000028547"/>
    </source>
</evidence>
<dbReference type="PRINTS" id="PR01159">
    <property type="entry name" value="DNAGYRASEB"/>
</dbReference>
<dbReference type="Pfam" id="PF00986">
    <property type="entry name" value="DNA_gyraseB_C"/>
    <property type="match status" value="1"/>
</dbReference>
<dbReference type="Pfam" id="PF01751">
    <property type="entry name" value="Toprim"/>
    <property type="match status" value="1"/>
</dbReference>
<dbReference type="SMART" id="SM00433">
    <property type="entry name" value="TOP2c"/>
    <property type="match status" value="1"/>
</dbReference>